<dbReference type="PRINTS" id="PR00090">
    <property type="entry name" value="RNGDIOXGNASE"/>
</dbReference>
<evidence type="ECO:0000256" key="3">
    <source>
        <dbReference type="ARBA" id="ARBA00022723"/>
    </source>
</evidence>
<evidence type="ECO:0000256" key="1">
    <source>
        <dbReference type="ARBA" id="ARBA00001962"/>
    </source>
</evidence>
<evidence type="ECO:0000259" key="7">
    <source>
        <dbReference type="PROSITE" id="PS51296"/>
    </source>
</evidence>
<dbReference type="Gene3D" id="3.90.380.10">
    <property type="entry name" value="Naphthalene 1,2-dioxygenase Alpha Subunit, Chain A, domain 1"/>
    <property type="match status" value="2"/>
</dbReference>
<dbReference type="SUPFAM" id="SSF50022">
    <property type="entry name" value="ISP domain"/>
    <property type="match status" value="1"/>
</dbReference>
<proteinExistence type="predicted"/>
<dbReference type="PANTHER" id="PTHR43756">
    <property type="entry name" value="CHOLINE MONOOXYGENASE, CHLOROPLASTIC"/>
    <property type="match status" value="1"/>
</dbReference>
<keyword evidence="4" id="KW-0560">Oxidoreductase</keyword>
<evidence type="ECO:0000256" key="2">
    <source>
        <dbReference type="ARBA" id="ARBA00022714"/>
    </source>
</evidence>
<dbReference type="Pfam" id="PF00848">
    <property type="entry name" value="Ring_hydroxyl_A"/>
    <property type="match status" value="1"/>
</dbReference>
<sequence length="336" mass="39161">MTFKKTAETLSPNATTLKREYYTNPNILEQEYDKIFSVNWVCAGRASDFQENSQYQVLNIGRESVIILRDDQGELKAFYNVCRHRGTRICNNSSGKFSKSIQCGYHGWTYDLKGELIGAPHMEEISGFDKQDFPLHPVEIAEWEGFIFINLMDEPEEFEQFFEPLIGRFNAWGLPNLVTEETREYAVKSNWKLVVQNYCECYHCPILHPELAAIHYYMGGKNDLYDGPFLGGYMDFNKDKKSITESGELSCPPLEGLKGDDLNRVYYYYIFPNMLLSMHPDYVMYHSVWPKGVDECKVTCHWLFSKETVNSGNYNTKDAINFWDMTNNQDWYISEL</sequence>
<keyword evidence="2" id="KW-0001">2Fe-2S</keyword>
<feature type="non-terminal residue" evidence="8">
    <location>
        <position position="336"/>
    </location>
</feature>
<protein>
    <recommendedName>
        <fullName evidence="7">Rieske domain-containing protein</fullName>
    </recommendedName>
</protein>
<organism evidence="8">
    <name type="scientific">marine metagenome</name>
    <dbReference type="NCBI Taxonomy" id="408172"/>
    <lineage>
        <taxon>unclassified sequences</taxon>
        <taxon>metagenomes</taxon>
        <taxon>ecological metagenomes</taxon>
    </lineage>
</organism>
<keyword evidence="3" id="KW-0479">Metal-binding</keyword>
<evidence type="ECO:0000256" key="4">
    <source>
        <dbReference type="ARBA" id="ARBA00023002"/>
    </source>
</evidence>
<feature type="domain" description="Rieske" evidence="7">
    <location>
        <begin position="40"/>
        <end position="149"/>
    </location>
</feature>
<evidence type="ECO:0000256" key="6">
    <source>
        <dbReference type="ARBA" id="ARBA00023014"/>
    </source>
</evidence>
<dbReference type="AlphaFoldDB" id="A0A382LNC9"/>
<dbReference type="SUPFAM" id="SSF55961">
    <property type="entry name" value="Bet v1-like"/>
    <property type="match status" value="1"/>
</dbReference>
<dbReference type="EMBL" id="UINC01088148">
    <property type="protein sequence ID" value="SVC38130.1"/>
    <property type="molecule type" value="Genomic_DNA"/>
</dbReference>
<name>A0A382LNC9_9ZZZZ</name>
<dbReference type="InterPro" id="IPR001663">
    <property type="entry name" value="Rng_hydr_dOase-A"/>
</dbReference>
<dbReference type="InterPro" id="IPR017941">
    <property type="entry name" value="Rieske_2Fe-2S"/>
</dbReference>
<dbReference type="CDD" id="cd03469">
    <property type="entry name" value="Rieske_RO_Alpha_N"/>
    <property type="match status" value="1"/>
</dbReference>
<dbReference type="Gene3D" id="2.102.10.10">
    <property type="entry name" value="Rieske [2Fe-2S] iron-sulphur domain"/>
    <property type="match status" value="1"/>
</dbReference>
<comment type="cofactor">
    <cofactor evidence="1">
        <name>Fe cation</name>
        <dbReference type="ChEBI" id="CHEBI:24875"/>
    </cofactor>
</comment>
<dbReference type="GO" id="GO:0016491">
    <property type="term" value="F:oxidoreductase activity"/>
    <property type="evidence" value="ECO:0007669"/>
    <property type="project" value="UniProtKB-KW"/>
</dbReference>
<dbReference type="GO" id="GO:0005506">
    <property type="term" value="F:iron ion binding"/>
    <property type="evidence" value="ECO:0007669"/>
    <property type="project" value="InterPro"/>
</dbReference>
<dbReference type="PROSITE" id="PS51296">
    <property type="entry name" value="RIESKE"/>
    <property type="match status" value="1"/>
</dbReference>
<evidence type="ECO:0000256" key="5">
    <source>
        <dbReference type="ARBA" id="ARBA00023004"/>
    </source>
</evidence>
<keyword evidence="6" id="KW-0411">Iron-sulfur</keyword>
<accession>A0A382LNC9</accession>
<keyword evidence="5" id="KW-0408">Iron</keyword>
<evidence type="ECO:0000313" key="8">
    <source>
        <dbReference type="EMBL" id="SVC38130.1"/>
    </source>
</evidence>
<dbReference type="GO" id="GO:0051537">
    <property type="term" value="F:2 iron, 2 sulfur cluster binding"/>
    <property type="evidence" value="ECO:0007669"/>
    <property type="project" value="UniProtKB-KW"/>
</dbReference>
<reference evidence="8" key="1">
    <citation type="submission" date="2018-05" db="EMBL/GenBank/DDBJ databases">
        <authorList>
            <person name="Lanie J.A."/>
            <person name="Ng W.-L."/>
            <person name="Kazmierczak K.M."/>
            <person name="Andrzejewski T.M."/>
            <person name="Davidsen T.M."/>
            <person name="Wayne K.J."/>
            <person name="Tettelin H."/>
            <person name="Glass J.I."/>
            <person name="Rusch D."/>
            <person name="Podicherti R."/>
            <person name="Tsui H.-C.T."/>
            <person name="Winkler M.E."/>
        </authorList>
    </citation>
    <scope>NUCLEOTIDE SEQUENCE</scope>
</reference>
<dbReference type="PANTHER" id="PTHR43756:SF5">
    <property type="entry name" value="CHOLINE MONOOXYGENASE, CHLOROPLASTIC"/>
    <property type="match status" value="1"/>
</dbReference>
<gene>
    <name evidence="8" type="ORF">METZ01_LOCUS290984</name>
</gene>
<dbReference type="InterPro" id="IPR036922">
    <property type="entry name" value="Rieske_2Fe-2S_sf"/>
</dbReference>
<dbReference type="InterPro" id="IPR015879">
    <property type="entry name" value="Ring_hydroxy_dOase_asu_C_dom"/>
</dbReference>
<dbReference type="Pfam" id="PF00355">
    <property type="entry name" value="Rieske"/>
    <property type="match status" value="1"/>
</dbReference>